<dbReference type="AlphaFoldDB" id="A0A7J8CHM7"/>
<comment type="caution">
    <text evidence="2">The sequence shown here is derived from an EMBL/GenBank/DDBJ whole genome shotgun (WGS) entry which is preliminary data.</text>
</comment>
<proteinExistence type="predicted"/>
<protein>
    <submittedName>
        <fullName evidence="2">Uncharacterized protein</fullName>
    </submittedName>
</protein>
<feature type="region of interest" description="Disordered" evidence="1">
    <location>
        <begin position="1"/>
        <end position="46"/>
    </location>
</feature>
<feature type="region of interest" description="Disordered" evidence="1">
    <location>
        <begin position="109"/>
        <end position="128"/>
    </location>
</feature>
<sequence length="280" mass="30774">MPRQSLHVSPRPRRGLQSSDLSPHERCGSVLSKMRSSRATAGRPRFPTAWRTTSEFQKSSVYSSLKRWSTAPVAGAGCLLPYDPDRDSSGMAGGLCSACRTVKEKVPASHPSLSHFSEPSEGDKQWQGPKEWPAMRLPAAGCWLATPSPGHHSGLLHLSTPTCPGFPGNQPPALSEPCWRGSYFQTQAQCAHAHTHTHTHAHSRVHARRSLRDATRSHRSQRTPIPGPHWSIQDNAVWSCQWGLRLTWPALPPSKAEAVLAGEEEFSFKRLISSPLCFCG</sequence>
<dbReference type="EMBL" id="JACASE010000014">
    <property type="protein sequence ID" value="KAF6410361.1"/>
    <property type="molecule type" value="Genomic_DNA"/>
</dbReference>
<name>A0A7J8CHM7_ROUAE</name>
<keyword evidence="3" id="KW-1185">Reference proteome</keyword>
<gene>
    <name evidence="2" type="ORF">HJG63_008926</name>
</gene>
<organism evidence="2 3">
    <name type="scientific">Rousettus aegyptiacus</name>
    <name type="common">Egyptian fruit bat</name>
    <name type="synonym">Pteropus aegyptiacus</name>
    <dbReference type="NCBI Taxonomy" id="9407"/>
    <lineage>
        <taxon>Eukaryota</taxon>
        <taxon>Metazoa</taxon>
        <taxon>Chordata</taxon>
        <taxon>Craniata</taxon>
        <taxon>Vertebrata</taxon>
        <taxon>Euteleostomi</taxon>
        <taxon>Mammalia</taxon>
        <taxon>Eutheria</taxon>
        <taxon>Laurasiatheria</taxon>
        <taxon>Chiroptera</taxon>
        <taxon>Yinpterochiroptera</taxon>
        <taxon>Pteropodoidea</taxon>
        <taxon>Pteropodidae</taxon>
        <taxon>Rousettinae</taxon>
        <taxon>Rousettus</taxon>
    </lineage>
</organism>
<evidence type="ECO:0000313" key="3">
    <source>
        <dbReference type="Proteomes" id="UP000593571"/>
    </source>
</evidence>
<reference evidence="2 3" key="1">
    <citation type="journal article" date="2020" name="Nature">
        <title>Six reference-quality genomes reveal evolution of bat adaptations.</title>
        <authorList>
            <person name="Jebb D."/>
            <person name="Huang Z."/>
            <person name="Pippel M."/>
            <person name="Hughes G.M."/>
            <person name="Lavrichenko K."/>
            <person name="Devanna P."/>
            <person name="Winkler S."/>
            <person name="Jermiin L.S."/>
            <person name="Skirmuntt E.C."/>
            <person name="Katzourakis A."/>
            <person name="Burkitt-Gray L."/>
            <person name="Ray D.A."/>
            <person name="Sullivan K.A.M."/>
            <person name="Roscito J.G."/>
            <person name="Kirilenko B.M."/>
            <person name="Davalos L.M."/>
            <person name="Corthals A.P."/>
            <person name="Power M.L."/>
            <person name="Jones G."/>
            <person name="Ransome R.D."/>
            <person name="Dechmann D.K.N."/>
            <person name="Locatelli A.G."/>
            <person name="Puechmaille S.J."/>
            <person name="Fedrigo O."/>
            <person name="Jarvis E.D."/>
            <person name="Hiller M."/>
            <person name="Vernes S.C."/>
            <person name="Myers E.W."/>
            <person name="Teeling E.C."/>
        </authorList>
    </citation>
    <scope>NUCLEOTIDE SEQUENCE [LARGE SCALE GENOMIC DNA]</scope>
    <source>
        <strain evidence="2">MRouAeg1</strain>
        <tissue evidence="2">Muscle</tissue>
    </source>
</reference>
<evidence type="ECO:0000313" key="2">
    <source>
        <dbReference type="EMBL" id="KAF6410361.1"/>
    </source>
</evidence>
<evidence type="ECO:0000256" key="1">
    <source>
        <dbReference type="SAM" id="MobiDB-lite"/>
    </source>
</evidence>
<accession>A0A7J8CHM7</accession>
<dbReference type="Proteomes" id="UP000593571">
    <property type="component" value="Unassembled WGS sequence"/>
</dbReference>